<dbReference type="AlphaFoldDB" id="A0A085WUY2"/>
<accession>A0A085WUY2</accession>
<dbReference type="CDD" id="cd03801">
    <property type="entry name" value="GT4_PimA-like"/>
    <property type="match status" value="1"/>
</dbReference>
<sequence length="372" mass="41297">MRILHVYSGNLYGGIETFLRTLARVQGRASELVHEFALCFEGRLSRELREAGAVVHLLGEVRVRRPWTVWRARAELSRLLERGEYAAVVCHAAWPQAIFGPVVRESRVPLVFHQHDALNGRHWLERWARVTRPDLIISNSRFSATTLASVYPEVPYEVRYYPVLPLPPVEPGERERVRAELGAREQEAVILQSCRMEAWKGHRLLLDALGRLKGLPGWVLWVAGGAQRPAEADYLAELEAQATRLGIRERVRFLGQRTDVPRLLRAADLHCQPNLGPEPFGLAFIEALQAGLPVVTTAMGAPLETIDSTCGVLVPPEPEALAEALQGLIQDGERRRQLGAGGPARAEALCAPEVFLRGLASDLGFLGAWARP</sequence>
<evidence type="ECO:0000313" key="6">
    <source>
        <dbReference type="EMBL" id="KFE71495.1"/>
    </source>
</evidence>
<dbReference type="PATRIC" id="fig|394096.3.peg.1272"/>
<keyword evidence="7" id="KW-1185">Reference proteome</keyword>
<name>A0A085WUY2_9BACT</name>
<dbReference type="OrthoDB" id="9801609at2"/>
<keyword evidence="3 6" id="KW-0808">Transferase</keyword>
<comment type="caution">
    <text evidence="6">The sequence shown here is derived from an EMBL/GenBank/DDBJ whole genome shotgun (WGS) entry which is preliminary data.</text>
</comment>
<evidence type="ECO:0000256" key="3">
    <source>
        <dbReference type="ARBA" id="ARBA00022679"/>
    </source>
</evidence>
<evidence type="ECO:0000256" key="2">
    <source>
        <dbReference type="ARBA" id="ARBA00022676"/>
    </source>
</evidence>
<evidence type="ECO:0000259" key="5">
    <source>
        <dbReference type="Pfam" id="PF13439"/>
    </source>
</evidence>
<dbReference type="Proteomes" id="UP000028725">
    <property type="component" value="Unassembled WGS sequence"/>
</dbReference>
<feature type="domain" description="Glycosyltransferase subfamily 4-like N-terminal" evidence="5">
    <location>
        <begin position="12"/>
        <end position="152"/>
    </location>
</feature>
<keyword evidence="2" id="KW-0328">Glycosyltransferase</keyword>
<dbReference type="Pfam" id="PF13439">
    <property type="entry name" value="Glyco_transf_4"/>
    <property type="match status" value="1"/>
</dbReference>
<comment type="similarity">
    <text evidence="1">Belongs to the glycosyltransferase group 1 family. Glycosyltransferase 4 subfamily.</text>
</comment>
<dbReference type="RefSeq" id="WP_044183536.1">
    <property type="nucleotide sequence ID" value="NZ_JMCB01000002.1"/>
</dbReference>
<proteinExistence type="inferred from homology"/>
<dbReference type="GO" id="GO:0016757">
    <property type="term" value="F:glycosyltransferase activity"/>
    <property type="evidence" value="ECO:0007669"/>
    <property type="project" value="UniProtKB-KW"/>
</dbReference>
<dbReference type="STRING" id="394096.DB31_3625"/>
<gene>
    <name evidence="6" type="ORF">DB31_3625</name>
</gene>
<evidence type="ECO:0000259" key="4">
    <source>
        <dbReference type="Pfam" id="PF00534"/>
    </source>
</evidence>
<organism evidence="6 7">
    <name type="scientific">Hyalangium minutum</name>
    <dbReference type="NCBI Taxonomy" id="394096"/>
    <lineage>
        <taxon>Bacteria</taxon>
        <taxon>Pseudomonadati</taxon>
        <taxon>Myxococcota</taxon>
        <taxon>Myxococcia</taxon>
        <taxon>Myxococcales</taxon>
        <taxon>Cystobacterineae</taxon>
        <taxon>Archangiaceae</taxon>
        <taxon>Hyalangium</taxon>
    </lineage>
</organism>
<dbReference type="SUPFAM" id="SSF53756">
    <property type="entry name" value="UDP-Glycosyltransferase/glycogen phosphorylase"/>
    <property type="match status" value="1"/>
</dbReference>
<protein>
    <submittedName>
        <fullName evidence="6">Glycosyl transferase, group 1 family protein</fullName>
    </submittedName>
</protein>
<dbReference type="Pfam" id="PF00534">
    <property type="entry name" value="Glycos_transf_1"/>
    <property type="match status" value="1"/>
</dbReference>
<dbReference type="InterPro" id="IPR001296">
    <property type="entry name" value="Glyco_trans_1"/>
</dbReference>
<feature type="domain" description="Glycosyl transferase family 1" evidence="4">
    <location>
        <begin position="174"/>
        <end position="342"/>
    </location>
</feature>
<evidence type="ECO:0000256" key="1">
    <source>
        <dbReference type="ARBA" id="ARBA00009481"/>
    </source>
</evidence>
<dbReference type="InterPro" id="IPR028098">
    <property type="entry name" value="Glyco_trans_4-like_N"/>
</dbReference>
<dbReference type="Gene3D" id="3.40.50.2000">
    <property type="entry name" value="Glycogen Phosphorylase B"/>
    <property type="match status" value="2"/>
</dbReference>
<evidence type="ECO:0000313" key="7">
    <source>
        <dbReference type="Proteomes" id="UP000028725"/>
    </source>
</evidence>
<dbReference type="PANTHER" id="PTHR12526">
    <property type="entry name" value="GLYCOSYLTRANSFERASE"/>
    <property type="match status" value="1"/>
</dbReference>
<reference evidence="6 7" key="1">
    <citation type="submission" date="2014-04" db="EMBL/GenBank/DDBJ databases">
        <title>Genome assembly of Hyalangium minutum DSM 14724.</title>
        <authorList>
            <person name="Sharma G."/>
            <person name="Subramanian S."/>
        </authorList>
    </citation>
    <scope>NUCLEOTIDE SEQUENCE [LARGE SCALE GENOMIC DNA]</scope>
    <source>
        <strain evidence="6 7">DSM 14724</strain>
    </source>
</reference>
<dbReference type="PANTHER" id="PTHR12526:SF640">
    <property type="entry name" value="COLANIC ACID BIOSYNTHESIS GLYCOSYLTRANSFERASE WCAL-RELATED"/>
    <property type="match status" value="1"/>
</dbReference>
<dbReference type="EMBL" id="JMCB01000002">
    <property type="protein sequence ID" value="KFE71495.1"/>
    <property type="molecule type" value="Genomic_DNA"/>
</dbReference>